<gene>
    <name evidence="1" type="ordered locus">Sinac_1807</name>
</gene>
<reference evidence="1 2" key="1">
    <citation type="submission" date="2012-02" db="EMBL/GenBank/DDBJ databases">
        <title>Complete sequence of chromosome of Singulisphaera acidiphila DSM 18658.</title>
        <authorList>
            <consortium name="US DOE Joint Genome Institute (JGI-PGF)"/>
            <person name="Lucas S."/>
            <person name="Copeland A."/>
            <person name="Lapidus A."/>
            <person name="Glavina del Rio T."/>
            <person name="Dalin E."/>
            <person name="Tice H."/>
            <person name="Bruce D."/>
            <person name="Goodwin L."/>
            <person name="Pitluck S."/>
            <person name="Peters L."/>
            <person name="Ovchinnikova G."/>
            <person name="Chertkov O."/>
            <person name="Kyrpides N."/>
            <person name="Mavromatis K."/>
            <person name="Ivanova N."/>
            <person name="Brettin T."/>
            <person name="Detter J.C."/>
            <person name="Han C."/>
            <person name="Larimer F."/>
            <person name="Land M."/>
            <person name="Hauser L."/>
            <person name="Markowitz V."/>
            <person name="Cheng J.-F."/>
            <person name="Hugenholtz P."/>
            <person name="Woyke T."/>
            <person name="Wu D."/>
            <person name="Tindall B."/>
            <person name="Pomrenke H."/>
            <person name="Brambilla E."/>
            <person name="Klenk H.-P."/>
            <person name="Eisen J.A."/>
        </authorList>
    </citation>
    <scope>NUCLEOTIDE SEQUENCE [LARGE SCALE GENOMIC DNA]</scope>
    <source>
        <strain evidence="2">ATCC BAA-1392 / DSM 18658 / VKM B-2454 / MOB10</strain>
    </source>
</reference>
<sequence>MRTKEEALVTHRSPQGLSSLGWADYQTPAASFKAFRAGS</sequence>
<accession>L0DBF7</accession>
<evidence type="ECO:0000313" key="2">
    <source>
        <dbReference type="Proteomes" id="UP000010798"/>
    </source>
</evidence>
<keyword evidence="2" id="KW-1185">Reference proteome</keyword>
<dbReference type="EMBL" id="CP003364">
    <property type="protein sequence ID" value="AGA26173.1"/>
    <property type="molecule type" value="Genomic_DNA"/>
</dbReference>
<name>L0DBF7_SINAD</name>
<dbReference type="KEGG" id="saci:Sinac_1807"/>
<evidence type="ECO:0000313" key="1">
    <source>
        <dbReference type="EMBL" id="AGA26173.1"/>
    </source>
</evidence>
<proteinExistence type="predicted"/>
<dbReference type="Proteomes" id="UP000010798">
    <property type="component" value="Chromosome"/>
</dbReference>
<organism evidence="1 2">
    <name type="scientific">Singulisphaera acidiphila (strain ATCC BAA-1392 / DSM 18658 / VKM B-2454 / MOB10)</name>
    <dbReference type="NCBI Taxonomy" id="886293"/>
    <lineage>
        <taxon>Bacteria</taxon>
        <taxon>Pseudomonadati</taxon>
        <taxon>Planctomycetota</taxon>
        <taxon>Planctomycetia</taxon>
        <taxon>Isosphaerales</taxon>
        <taxon>Isosphaeraceae</taxon>
        <taxon>Singulisphaera</taxon>
    </lineage>
</organism>
<dbReference type="HOGENOM" id="CLU_3317029_0_0_0"/>
<dbReference type="AlphaFoldDB" id="L0DBF7"/>
<protein>
    <submittedName>
        <fullName evidence="1">Uncharacterized protein</fullName>
    </submittedName>
</protein>